<evidence type="ECO:0000313" key="10">
    <source>
        <dbReference type="Proteomes" id="UP001139516"/>
    </source>
</evidence>
<evidence type="ECO:0000256" key="7">
    <source>
        <dbReference type="ARBA" id="ARBA00023136"/>
    </source>
</evidence>
<accession>A0A9X2BYR4</accession>
<feature type="transmembrane region" description="Helical" evidence="8">
    <location>
        <begin position="39"/>
        <end position="57"/>
    </location>
</feature>
<feature type="transmembrane region" description="Helical" evidence="8">
    <location>
        <begin position="100"/>
        <end position="124"/>
    </location>
</feature>
<keyword evidence="3" id="KW-1003">Cell membrane</keyword>
<gene>
    <name evidence="9" type="ORF">M0638_22840</name>
</gene>
<proteinExistence type="predicted"/>
<dbReference type="GO" id="GO:0030001">
    <property type="term" value="P:metal ion transport"/>
    <property type="evidence" value="ECO:0007669"/>
    <property type="project" value="UniProtKB-ARBA"/>
</dbReference>
<feature type="transmembrane region" description="Helical" evidence="8">
    <location>
        <begin position="372"/>
        <end position="393"/>
    </location>
</feature>
<evidence type="ECO:0000256" key="3">
    <source>
        <dbReference type="ARBA" id="ARBA00022475"/>
    </source>
</evidence>
<dbReference type="Pfam" id="PF02386">
    <property type="entry name" value="TrkH"/>
    <property type="match status" value="1"/>
</dbReference>
<evidence type="ECO:0000256" key="1">
    <source>
        <dbReference type="ARBA" id="ARBA00004651"/>
    </source>
</evidence>
<comment type="subcellular location">
    <subcellularLocation>
        <location evidence="1">Cell membrane</location>
        <topology evidence="1">Multi-pass membrane protein</topology>
    </subcellularLocation>
</comment>
<feature type="transmembrane region" description="Helical" evidence="8">
    <location>
        <begin position="325"/>
        <end position="352"/>
    </location>
</feature>
<reference evidence="9" key="1">
    <citation type="submission" date="2022-04" db="EMBL/GenBank/DDBJ databases">
        <title>Roseomonas acroporae sp. nov., isolated from coral Acropora digitifera.</title>
        <authorList>
            <person name="Sun H."/>
        </authorList>
    </citation>
    <scope>NUCLEOTIDE SEQUENCE</scope>
    <source>
        <strain evidence="9">NAR14</strain>
    </source>
</reference>
<feature type="transmembrane region" description="Helical" evidence="8">
    <location>
        <begin position="145"/>
        <end position="170"/>
    </location>
</feature>
<feature type="transmembrane region" description="Helical" evidence="8">
    <location>
        <begin position="255"/>
        <end position="274"/>
    </location>
</feature>
<dbReference type="GO" id="GO:0005886">
    <property type="term" value="C:plasma membrane"/>
    <property type="evidence" value="ECO:0007669"/>
    <property type="project" value="UniProtKB-SubCell"/>
</dbReference>
<evidence type="ECO:0000256" key="6">
    <source>
        <dbReference type="ARBA" id="ARBA00023065"/>
    </source>
</evidence>
<protein>
    <submittedName>
        <fullName evidence="9">TrkH family potassium uptake protein</fullName>
    </submittedName>
</protein>
<feature type="transmembrane region" description="Helical" evidence="8">
    <location>
        <begin position="69"/>
        <end position="88"/>
    </location>
</feature>
<evidence type="ECO:0000256" key="2">
    <source>
        <dbReference type="ARBA" id="ARBA00022448"/>
    </source>
</evidence>
<sequence>MRQEVRSSCAHVGLSPSLARDAALPQRALGTALRHPTRLIPIAFLLVILLGTALLMLPQARADGHAAPFFTALFTATSAASLSGISVVDPASYWTLPGQAVILVLMQLGGLGILTGATLLGLLVTRRLRLSSRLMARAETQIIALGDVTAILRLVLAMTLGTEALAAAALCLRLRLGYGMEWGEAAWTGLFHAVSAYTNAGLSTYGDSLVRFGGDLCVTVPVMLAVLAGGIGVPVVHDLRRAPLEPQRWSLHTRITLLGSLGLLLSGWAGVLAYEWSNAATLAGLPLPERVHGALFHAVMTRSGGFNTVDVGAMRPETLLLSTALMLIGGGSASTAGGIRVTTFVLLGLAVWAEIRGSPDTNAFGRRVPETVLRQALTIALVAIAMVCAATLLLMSLTDHPAEKVLFEVVSALATVGLSAGVSASLPGAGLAVLVVLMFLGRVGTVTIATALALRHGRAAYRYPEERPIVG</sequence>
<keyword evidence="4 8" id="KW-0812">Transmembrane</keyword>
<dbReference type="GO" id="GO:0008324">
    <property type="term" value="F:monoatomic cation transmembrane transporter activity"/>
    <property type="evidence" value="ECO:0007669"/>
    <property type="project" value="InterPro"/>
</dbReference>
<dbReference type="PANTHER" id="PTHR32024">
    <property type="entry name" value="TRK SYSTEM POTASSIUM UPTAKE PROTEIN TRKG-RELATED"/>
    <property type="match status" value="1"/>
</dbReference>
<dbReference type="InterPro" id="IPR003445">
    <property type="entry name" value="Cat_transpt"/>
</dbReference>
<evidence type="ECO:0000256" key="5">
    <source>
        <dbReference type="ARBA" id="ARBA00022989"/>
    </source>
</evidence>
<name>A0A9X2BYR4_9PROT</name>
<keyword evidence="5 8" id="KW-1133">Transmembrane helix</keyword>
<dbReference type="AlphaFoldDB" id="A0A9X2BYR4"/>
<organism evidence="9 10">
    <name type="scientific">Roseomonas acroporae</name>
    <dbReference type="NCBI Taxonomy" id="2937791"/>
    <lineage>
        <taxon>Bacteria</taxon>
        <taxon>Pseudomonadati</taxon>
        <taxon>Pseudomonadota</taxon>
        <taxon>Alphaproteobacteria</taxon>
        <taxon>Acetobacterales</taxon>
        <taxon>Roseomonadaceae</taxon>
        <taxon>Roseomonas</taxon>
    </lineage>
</organism>
<evidence type="ECO:0000256" key="8">
    <source>
        <dbReference type="SAM" id="Phobius"/>
    </source>
</evidence>
<dbReference type="RefSeq" id="WP_248669269.1">
    <property type="nucleotide sequence ID" value="NZ_JALPRX010000111.1"/>
</dbReference>
<evidence type="ECO:0000313" key="9">
    <source>
        <dbReference type="EMBL" id="MCK8787214.1"/>
    </source>
</evidence>
<comment type="caution">
    <text evidence="9">The sequence shown here is derived from an EMBL/GenBank/DDBJ whole genome shotgun (WGS) entry which is preliminary data.</text>
</comment>
<evidence type="ECO:0000256" key="4">
    <source>
        <dbReference type="ARBA" id="ARBA00022692"/>
    </source>
</evidence>
<keyword evidence="2" id="KW-0813">Transport</keyword>
<dbReference type="Proteomes" id="UP001139516">
    <property type="component" value="Unassembled WGS sequence"/>
</dbReference>
<dbReference type="PANTHER" id="PTHR32024:SF1">
    <property type="entry name" value="KTR SYSTEM POTASSIUM UPTAKE PROTEIN B"/>
    <property type="match status" value="1"/>
</dbReference>
<feature type="transmembrane region" description="Helical" evidence="8">
    <location>
        <begin position="212"/>
        <end position="235"/>
    </location>
</feature>
<keyword evidence="6" id="KW-0406">Ion transport</keyword>
<dbReference type="EMBL" id="JALPRX010000111">
    <property type="protein sequence ID" value="MCK8787214.1"/>
    <property type="molecule type" value="Genomic_DNA"/>
</dbReference>
<keyword evidence="7 8" id="KW-0472">Membrane</keyword>
<keyword evidence="10" id="KW-1185">Reference proteome</keyword>